<dbReference type="EMBL" id="JAUSUG010000007">
    <property type="protein sequence ID" value="MDQ0254730.1"/>
    <property type="molecule type" value="Genomic_DNA"/>
</dbReference>
<evidence type="ECO:0000313" key="1">
    <source>
        <dbReference type="EMBL" id="MDQ0254730.1"/>
    </source>
</evidence>
<evidence type="ECO:0008006" key="3">
    <source>
        <dbReference type="Google" id="ProtNLM"/>
    </source>
</evidence>
<comment type="caution">
    <text evidence="1">The sequence shown here is derived from an EMBL/GenBank/DDBJ whole genome shotgun (WGS) entry which is preliminary data.</text>
</comment>
<dbReference type="RefSeq" id="WP_307325084.1">
    <property type="nucleotide sequence ID" value="NZ_JAUSUG010000007.1"/>
</dbReference>
<proteinExistence type="predicted"/>
<keyword evidence="2" id="KW-1185">Reference proteome</keyword>
<gene>
    <name evidence="1" type="ORF">J2S74_002109</name>
</gene>
<protein>
    <recommendedName>
        <fullName evidence="3">Phage protein</fullName>
    </recommendedName>
</protein>
<accession>A0ABT9ZU11</accession>
<evidence type="ECO:0000313" key="2">
    <source>
        <dbReference type="Proteomes" id="UP001230005"/>
    </source>
</evidence>
<dbReference type="Proteomes" id="UP001230005">
    <property type="component" value="Unassembled WGS sequence"/>
</dbReference>
<reference evidence="1 2" key="1">
    <citation type="submission" date="2023-07" db="EMBL/GenBank/DDBJ databases">
        <title>Genomic Encyclopedia of Type Strains, Phase IV (KMG-IV): sequencing the most valuable type-strain genomes for metagenomic binning, comparative biology and taxonomic classification.</title>
        <authorList>
            <person name="Goeker M."/>
        </authorList>
    </citation>
    <scope>NUCLEOTIDE SEQUENCE [LARGE SCALE GENOMIC DNA]</scope>
    <source>
        <strain evidence="1 2">DSM 9768</strain>
    </source>
</reference>
<name>A0ABT9ZU11_9BACI</name>
<sequence length="55" mass="6522">MKKSLFTIGDKVKIKVSGELVTIMKSQYIDNMKRYAYTVNEHPNTFFFEEELTKE</sequence>
<organism evidence="1 2">
    <name type="scientific">Evansella vedderi</name>
    <dbReference type="NCBI Taxonomy" id="38282"/>
    <lineage>
        <taxon>Bacteria</taxon>
        <taxon>Bacillati</taxon>
        <taxon>Bacillota</taxon>
        <taxon>Bacilli</taxon>
        <taxon>Bacillales</taxon>
        <taxon>Bacillaceae</taxon>
        <taxon>Evansella</taxon>
    </lineage>
</organism>